<protein>
    <submittedName>
        <fullName evidence="1">Uncharacterized protein</fullName>
    </submittedName>
</protein>
<evidence type="ECO:0000313" key="2">
    <source>
        <dbReference type="Proteomes" id="UP001215280"/>
    </source>
</evidence>
<sequence>MAPWGAPQGVSAGAGKGVPAEWVLIVRENDDVSARAVAGCSPRATAAPLLLRRCRASATSYHHFRNLFAISCLPCCIGAPRTLHGLGNAHVPRFGSATTTGSGAVPACGSIARRRLRRCAPQTRRTGWGRRMALGERDAEREWERIRDRDGGGTELMFAGDEREQARGVLAAGPTVAPDAHGFTSHNLYENLNKPYVYHVQLDVLHHIQPKKLGDWKDKMSEAPTQFPRAQAGLATQNIELDLWPHPTGNQASWAQERNKTRILPILNEGQYSGANSSTQRLKVIIQCSNSLSLKKSKYSWSTSTKCPARQGGVTELVLSLPKVPHTRGDPGPDGYHAQPAISGDRGAKHPSLLGSFNQMCAVLGSPAQFGKVNELLTLLHSMGWRREKKTLGLHCGQFGNNLAMGPGVRPKLCEVEHISPFKPTLKYPLVQNQRFTDLDSGRLRAFRKPEGESG</sequence>
<accession>A0AAD7HAE6</accession>
<comment type="caution">
    <text evidence="1">The sequence shown here is derived from an EMBL/GenBank/DDBJ whole genome shotgun (WGS) entry which is preliminary data.</text>
</comment>
<reference evidence="1" key="1">
    <citation type="submission" date="2023-03" db="EMBL/GenBank/DDBJ databases">
        <title>Massive genome expansion in bonnet fungi (Mycena s.s.) driven by repeated elements and novel gene families across ecological guilds.</title>
        <authorList>
            <consortium name="Lawrence Berkeley National Laboratory"/>
            <person name="Harder C.B."/>
            <person name="Miyauchi S."/>
            <person name="Viragh M."/>
            <person name="Kuo A."/>
            <person name="Thoen E."/>
            <person name="Andreopoulos B."/>
            <person name="Lu D."/>
            <person name="Skrede I."/>
            <person name="Drula E."/>
            <person name="Henrissat B."/>
            <person name="Morin E."/>
            <person name="Kohler A."/>
            <person name="Barry K."/>
            <person name="LaButti K."/>
            <person name="Morin E."/>
            <person name="Salamov A."/>
            <person name="Lipzen A."/>
            <person name="Mereny Z."/>
            <person name="Hegedus B."/>
            <person name="Baldrian P."/>
            <person name="Stursova M."/>
            <person name="Weitz H."/>
            <person name="Taylor A."/>
            <person name="Grigoriev I.V."/>
            <person name="Nagy L.G."/>
            <person name="Martin F."/>
            <person name="Kauserud H."/>
        </authorList>
    </citation>
    <scope>NUCLEOTIDE SEQUENCE</scope>
    <source>
        <strain evidence="1">CBHHK188m</strain>
    </source>
</reference>
<keyword evidence="2" id="KW-1185">Reference proteome</keyword>
<dbReference type="AlphaFoldDB" id="A0AAD7HAE6"/>
<evidence type="ECO:0000313" key="1">
    <source>
        <dbReference type="EMBL" id="KAJ7715790.1"/>
    </source>
</evidence>
<name>A0AAD7HAE6_9AGAR</name>
<gene>
    <name evidence="1" type="ORF">DFH07DRAFT_785548</name>
</gene>
<dbReference type="EMBL" id="JARJLG010000342">
    <property type="protein sequence ID" value="KAJ7715790.1"/>
    <property type="molecule type" value="Genomic_DNA"/>
</dbReference>
<proteinExistence type="predicted"/>
<organism evidence="1 2">
    <name type="scientific">Mycena maculata</name>
    <dbReference type="NCBI Taxonomy" id="230809"/>
    <lineage>
        <taxon>Eukaryota</taxon>
        <taxon>Fungi</taxon>
        <taxon>Dikarya</taxon>
        <taxon>Basidiomycota</taxon>
        <taxon>Agaricomycotina</taxon>
        <taxon>Agaricomycetes</taxon>
        <taxon>Agaricomycetidae</taxon>
        <taxon>Agaricales</taxon>
        <taxon>Marasmiineae</taxon>
        <taxon>Mycenaceae</taxon>
        <taxon>Mycena</taxon>
    </lineage>
</organism>
<dbReference type="Proteomes" id="UP001215280">
    <property type="component" value="Unassembled WGS sequence"/>
</dbReference>